<dbReference type="AlphaFoldDB" id="A0A174BPL4"/>
<evidence type="ECO:0000313" key="4">
    <source>
        <dbReference type="Proteomes" id="UP000095384"/>
    </source>
</evidence>
<dbReference type="Pfam" id="PF13419">
    <property type="entry name" value="HAD_2"/>
    <property type="match status" value="1"/>
</dbReference>
<proteinExistence type="predicted"/>
<dbReference type="EMBL" id="JAQLYE010000009">
    <property type="protein sequence ID" value="MDB8017693.1"/>
    <property type="molecule type" value="Genomic_DNA"/>
</dbReference>
<dbReference type="PANTHER" id="PTHR43434">
    <property type="entry name" value="PHOSPHOGLYCOLATE PHOSPHATASE"/>
    <property type="match status" value="1"/>
</dbReference>
<evidence type="ECO:0000313" key="5">
    <source>
        <dbReference type="Proteomes" id="UP000479563"/>
    </source>
</evidence>
<dbReference type="EC" id="3.1.3.5" evidence="1"/>
<reference evidence="3 5" key="2">
    <citation type="journal article" date="2019" name="Nat. Med.">
        <title>A library of human gut bacterial isolates paired with longitudinal multiomics data enables mechanistic microbiome research.</title>
        <authorList>
            <person name="Poyet M."/>
            <person name="Groussin M."/>
            <person name="Gibbons S.M."/>
            <person name="Avila-Pacheco J."/>
            <person name="Jiang X."/>
            <person name="Kearney S.M."/>
            <person name="Perrotta A.R."/>
            <person name="Berdy B."/>
            <person name="Zhao S."/>
            <person name="Lieberman T.D."/>
            <person name="Swanson P.K."/>
            <person name="Smith M."/>
            <person name="Roesemann S."/>
            <person name="Alexander J.E."/>
            <person name="Rich S.A."/>
            <person name="Livny J."/>
            <person name="Vlamakis H."/>
            <person name="Clish C."/>
            <person name="Bullock K."/>
            <person name="Deik A."/>
            <person name="Scott J."/>
            <person name="Pierce K.A."/>
            <person name="Xavier R.J."/>
            <person name="Alm E.J."/>
        </authorList>
    </citation>
    <scope>NUCLEOTIDE SEQUENCE [LARGE SCALE GENOMIC DNA]</scope>
    <source>
        <strain evidence="3 5">BIOML-A11</strain>
    </source>
</reference>
<dbReference type="EMBL" id="CYYW01000008">
    <property type="protein sequence ID" value="CUO01640.1"/>
    <property type="molecule type" value="Genomic_DNA"/>
</dbReference>
<dbReference type="EMBL" id="WKQP01000007">
    <property type="protein sequence ID" value="MSC59753.1"/>
    <property type="molecule type" value="Genomic_DNA"/>
</dbReference>
<dbReference type="Proteomes" id="UP000479563">
    <property type="component" value="Unassembled WGS sequence"/>
</dbReference>
<dbReference type="PANTHER" id="PTHR43434:SF20">
    <property type="entry name" value="5'-NUCLEOTIDASE"/>
    <property type="match status" value="1"/>
</dbReference>
<dbReference type="InterPro" id="IPR041492">
    <property type="entry name" value="HAD_2"/>
</dbReference>
<dbReference type="Gene3D" id="3.40.50.1000">
    <property type="entry name" value="HAD superfamily/HAD-like"/>
    <property type="match status" value="1"/>
</dbReference>
<name>A0A174BPL4_9FIRM</name>
<evidence type="ECO:0000313" key="1">
    <source>
        <dbReference type="EMBL" id="CUO01640.1"/>
    </source>
</evidence>
<dbReference type="Proteomes" id="UP001212823">
    <property type="component" value="Unassembled WGS sequence"/>
</dbReference>
<dbReference type="InterPro" id="IPR050155">
    <property type="entry name" value="HAD-like_hydrolase_sf"/>
</dbReference>
<dbReference type="InterPro" id="IPR023198">
    <property type="entry name" value="PGP-like_dom2"/>
</dbReference>
<dbReference type="Proteomes" id="UP000095384">
    <property type="component" value="Unassembled WGS sequence"/>
</dbReference>
<dbReference type="InterPro" id="IPR023214">
    <property type="entry name" value="HAD_sf"/>
</dbReference>
<keyword evidence="1" id="KW-0378">Hydrolase</keyword>
<reference evidence="2" key="3">
    <citation type="submission" date="2023-01" db="EMBL/GenBank/DDBJ databases">
        <title>Human gut microbiome strain richness.</title>
        <authorList>
            <person name="Chen-Liaw A."/>
        </authorList>
    </citation>
    <scope>NUCLEOTIDE SEQUENCE</scope>
    <source>
        <strain evidence="2">1001283st1_D2_1001283B150209_150212</strain>
    </source>
</reference>
<evidence type="ECO:0000313" key="2">
    <source>
        <dbReference type="EMBL" id="MDB8017693.1"/>
    </source>
</evidence>
<dbReference type="GO" id="GO:0008253">
    <property type="term" value="F:5'-nucleotidase activity"/>
    <property type="evidence" value="ECO:0007669"/>
    <property type="project" value="UniProtKB-EC"/>
</dbReference>
<protein>
    <submittedName>
        <fullName evidence="1">5'-nucleotidase</fullName>
        <ecNumber evidence="1">3.1.3.5</ecNumber>
    </submittedName>
    <submittedName>
        <fullName evidence="2">HAD hydrolase-like protein</fullName>
    </submittedName>
</protein>
<dbReference type="SUPFAM" id="SSF56784">
    <property type="entry name" value="HAD-like"/>
    <property type="match status" value="1"/>
</dbReference>
<dbReference type="RefSeq" id="WP_055224035.1">
    <property type="nucleotide sequence ID" value="NZ_CYYW01000008.1"/>
</dbReference>
<gene>
    <name evidence="1" type="ORF">ERS852417_01413</name>
    <name evidence="3" type="ORF">GKE07_05950</name>
    <name evidence="2" type="ORF">PNE45_06570</name>
</gene>
<dbReference type="InterPro" id="IPR036412">
    <property type="entry name" value="HAD-like_sf"/>
</dbReference>
<dbReference type="GO" id="GO:0004713">
    <property type="term" value="F:protein tyrosine kinase activity"/>
    <property type="evidence" value="ECO:0007669"/>
    <property type="project" value="TreeGrafter"/>
</dbReference>
<organism evidence="1 4">
    <name type="scientific">Agathobacter rectalis</name>
    <dbReference type="NCBI Taxonomy" id="39491"/>
    <lineage>
        <taxon>Bacteria</taxon>
        <taxon>Bacillati</taxon>
        <taxon>Bacillota</taxon>
        <taxon>Clostridia</taxon>
        <taxon>Lachnospirales</taxon>
        <taxon>Lachnospiraceae</taxon>
        <taxon>Agathobacter</taxon>
    </lineage>
</organism>
<accession>A0A174BPL4</accession>
<dbReference type="Gene3D" id="1.10.150.240">
    <property type="entry name" value="Putative phosphatase, domain 2"/>
    <property type="match status" value="1"/>
</dbReference>
<dbReference type="GO" id="GO:0005829">
    <property type="term" value="C:cytosol"/>
    <property type="evidence" value="ECO:0007669"/>
    <property type="project" value="TreeGrafter"/>
</dbReference>
<evidence type="ECO:0000313" key="3">
    <source>
        <dbReference type="EMBL" id="MSC59753.1"/>
    </source>
</evidence>
<reference evidence="1 4" key="1">
    <citation type="submission" date="2015-09" db="EMBL/GenBank/DDBJ databases">
        <authorList>
            <consortium name="Pathogen Informatics"/>
        </authorList>
    </citation>
    <scope>NUCLEOTIDE SEQUENCE [LARGE SCALE GENOMIC DNA]</scope>
    <source>
        <strain evidence="1 4">2789STDY5608860</strain>
    </source>
</reference>
<sequence>MKAILFDLDGTLIDSSEGITKSAQYALSHFGIDEPDRNSLFFFIGPPLINTFMEHYGFTKERALEAVGKYRERYNKIGIFECSLFPGVKECIEALKAAGYRIGLASSKPEKSCERILEHFGILDMFDEVVGATFDGRIDTKEEVLNEVMRRWSDIPRDEMCLIGDTMFDIEGANRVNVPSIAVSFGFGDVNEMVSAGAKAVIDDIRQLPDVLSRLFD</sequence>